<accession>A0A150Q9T8</accession>
<gene>
    <name evidence="3" type="ORF">BE15_25310</name>
</gene>
<dbReference type="SUPFAM" id="SSF56112">
    <property type="entry name" value="Protein kinase-like (PK-like)"/>
    <property type="match status" value="1"/>
</dbReference>
<dbReference type="InterPro" id="IPR052751">
    <property type="entry name" value="Plant_MAPKKK"/>
</dbReference>
<dbReference type="AlphaFoldDB" id="A0A150Q9T8"/>
<dbReference type="PANTHER" id="PTHR48011">
    <property type="entry name" value="CCR4-NOT TRANSCRIPTIONAL COMPLEX SUBUNIT CAF120-RELATED"/>
    <property type="match status" value="1"/>
</dbReference>
<dbReference type="EMBL" id="JEMA01000893">
    <property type="protein sequence ID" value="KYF64744.1"/>
    <property type="molecule type" value="Genomic_DNA"/>
</dbReference>
<dbReference type="InterPro" id="IPR011009">
    <property type="entry name" value="Kinase-like_dom_sf"/>
</dbReference>
<sequence length="317" mass="33037">MPYPAPEGTELIEHLGAGATFDVALVRLRDAPRRPTHGATRDSTLVCKRLAPGALHAHAGRAAMVREAKALALARHPALPALARVGADRHGPFLLETRREGASLRDVRDGWRVRGRPPPASLVVHVVRTAIETLAELQELEDAGGPIRFAHGDIGPDHVLLGPLGDIGLVDLGAARFRGMEPELETADRGTAPFVAPEIARGESPPTPAGDVYALAATLVAFATGAPLTRARDQAAVLVEISESGLCLDALAAADALAPGQRRALARELDRDPARRAGSARSLLDAFDAAAPRGEDGPDVARAHVPLAAKPVDASGA</sequence>
<dbReference type="GO" id="GO:0004672">
    <property type="term" value="F:protein kinase activity"/>
    <property type="evidence" value="ECO:0007669"/>
    <property type="project" value="InterPro"/>
</dbReference>
<dbReference type="Proteomes" id="UP000075260">
    <property type="component" value="Unassembled WGS sequence"/>
</dbReference>
<keyword evidence="3" id="KW-0418">Kinase</keyword>
<dbReference type="Gene3D" id="1.10.510.10">
    <property type="entry name" value="Transferase(Phosphotransferase) domain 1"/>
    <property type="match status" value="1"/>
</dbReference>
<dbReference type="PANTHER" id="PTHR48011:SF4">
    <property type="entry name" value="MITOGEN-ACTIVATED PROTEIN KINASE KINASE KINASE 19"/>
    <property type="match status" value="1"/>
</dbReference>
<dbReference type="Pfam" id="PF00069">
    <property type="entry name" value="Pkinase"/>
    <property type="match status" value="1"/>
</dbReference>
<dbReference type="SMART" id="SM00220">
    <property type="entry name" value="S_TKc"/>
    <property type="match status" value="1"/>
</dbReference>
<evidence type="ECO:0000313" key="4">
    <source>
        <dbReference type="Proteomes" id="UP000075260"/>
    </source>
</evidence>
<dbReference type="InterPro" id="IPR000719">
    <property type="entry name" value="Prot_kinase_dom"/>
</dbReference>
<evidence type="ECO:0000256" key="1">
    <source>
        <dbReference type="SAM" id="MobiDB-lite"/>
    </source>
</evidence>
<name>A0A150Q9T8_SORCE</name>
<evidence type="ECO:0000313" key="3">
    <source>
        <dbReference type="EMBL" id="KYF64744.1"/>
    </source>
</evidence>
<protein>
    <submittedName>
        <fullName evidence="3">Protein kinase</fullName>
    </submittedName>
</protein>
<dbReference type="GO" id="GO:0005524">
    <property type="term" value="F:ATP binding"/>
    <property type="evidence" value="ECO:0007669"/>
    <property type="project" value="InterPro"/>
</dbReference>
<keyword evidence="3" id="KW-0808">Transferase</keyword>
<dbReference type="OrthoDB" id="5506682at2"/>
<dbReference type="PROSITE" id="PS50011">
    <property type="entry name" value="PROTEIN_KINASE_DOM"/>
    <property type="match status" value="1"/>
</dbReference>
<feature type="domain" description="Protein kinase" evidence="2">
    <location>
        <begin position="9"/>
        <end position="288"/>
    </location>
</feature>
<feature type="region of interest" description="Disordered" evidence="1">
    <location>
        <begin position="290"/>
        <end position="317"/>
    </location>
</feature>
<proteinExistence type="predicted"/>
<dbReference type="GO" id="GO:0007165">
    <property type="term" value="P:signal transduction"/>
    <property type="evidence" value="ECO:0007669"/>
    <property type="project" value="TreeGrafter"/>
</dbReference>
<evidence type="ECO:0000259" key="2">
    <source>
        <dbReference type="PROSITE" id="PS50011"/>
    </source>
</evidence>
<reference evidence="3 4" key="1">
    <citation type="submission" date="2014-02" db="EMBL/GenBank/DDBJ databases">
        <title>The small core and large imbalanced accessory genome model reveals a collaborative survival strategy of Sorangium cellulosum strains in nature.</title>
        <authorList>
            <person name="Han K."/>
            <person name="Peng R."/>
            <person name="Blom J."/>
            <person name="Li Y.-Z."/>
        </authorList>
    </citation>
    <scope>NUCLEOTIDE SEQUENCE [LARGE SCALE GENOMIC DNA]</scope>
    <source>
        <strain evidence="3 4">So0008-312</strain>
    </source>
</reference>
<organism evidence="3 4">
    <name type="scientific">Sorangium cellulosum</name>
    <name type="common">Polyangium cellulosum</name>
    <dbReference type="NCBI Taxonomy" id="56"/>
    <lineage>
        <taxon>Bacteria</taxon>
        <taxon>Pseudomonadati</taxon>
        <taxon>Myxococcota</taxon>
        <taxon>Polyangia</taxon>
        <taxon>Polyangiales</taxon>
        <taxon>Polyangiaceae</taxon>
        <taxon>Sorangium</taxon>
    </lineage>
</organism>
<dbReference type="RefSeq" id="WP_061611524.1">
    <property type="nucleotide sequence ID" value="NZ_JEMA01000893.1"/>
</dbReference>
<feature type="compositionally biased region" description="Basic and acidic residues" evidence="1">
    <location>
        <begin position="293"/>
        <end position="302"/>
    </location>
</feature>
<comment type="caution">
    <text evidence="3">The sequence shown here is derived from an EMBL/GenBank/DDBJ whole genome shotgun (WGS) entry which is preliminary data.</text>
</comment>